<evidence type="ECO:0000313" key="3">
    <source>
        <dbReference type="Proteomes" id="UP000824469"/>
    </source>
</evidence>
<protein>
    <submittedName>
        <fullName evidence="2">Uncharacterized protein</fullName>
    </submittedName>
</protein>
<name>A0AA38GVS3_TAXCH</name>
<accession>A0AA38GVS3</accession>
<dbReference type="AlphaFoldDB" id="A0AA38GVS3"/>
<evidence type="ECO:0000313" key="2">
    <source>
        <dbReference type="EMBL" id="KAH9330061.1"/>
    </source>
</evidence>
<gene>
    <name evidence="2" type="ORF">KI387_002169</name>
</gene>
<dbReference type="EMBL" id="JAHRHJ020000001">
    <property type="protein sequence ID" value="KAH9330061.1"/>
    <property type="molecule type" value="Genomic_DNA"/>
</dbReference>
<feature type="non-terminal residue" evidence="2">
    <location>
        <position position="1"/>
    </location>
</feature>
<feature type="region of interest" description="Disordered" evidence="1">
    <location>
        <begin position="54"/>
        <end position="77"/>
    </location>
</feature>
<sequence>LVSETVPQHQDYPTYAAKEKVNYKKKLREVVDELEALKPKVQKQDGELNKAVASQNNKQSYNNECHSSSKDKCGSWEWPPQENQVYPSYQNETECGSTGKVCTLQNAWEDGNRNRWSNSNQMNK</sequence>
<reference evidence="2 3" key="1">
    <citation type="journal article" date="2021" name="Nat. Plants">
        <title>The Taxus genome provides insights into paclitaxel biosynthesis.</title>
        <authorList>
            <person name="Xiong X."/>
            <person name="Gou J."/>
            <person name="Liao Q."/>
            <person name="Li Y."/>
            <person name="Zhou Q."/>
            <person name="Bi G."/>
            <person name="Li C."/>
            <person name="Du R."/>
            <person name="Wang X."/>
            <person name="Sun T."/>
            <person name="Guo L."/>
            <person name="Liang H."/>
            <person name="Lu P."/>
            <person name="Wu Y."/>
            <person name="Zhang Z."/>
            <person name="Ro D.K."/>
            <person name="Shang Y."/>
            <person name="Huang S."/>
            <person name="Yan J."/>
        </authorList>
    </citation>
    <scope>NUCLEOTIDE SEQUENCE [LARGE SCALE GENOMIC DNA]</scope>
    <source>
        <strain evidence="2">Ta-2019</strain>
    </source>
</reference>
<dbReference type="Proteomes" id="UP000824469">
    <property type="component" value="Unassembled WGS sequence"/>
</dbReference>
<feature type="compositionally biased region" description="Polar residues" evidence="1">
    <location>
        <begin position="54"/>
        <end position="66"/>
    </location>
</feature>
<dbReference type="Gene3D" id="1.20.58.80">
    <property type="entry name" value="Phosphotransferase system, lactose/cellobiose-type IIA subunit"/>
    <property type="match status" value="1"/>
</dbReference>
<keyword evidence="3" id="KW-1185">Reference proteome</keyword>
<feature type="non-terminal residue" evidence="2">
    <location>
        <position position="124"/>
    </location>
</feature>
<evidence type="ECO:0000256" key="1">
    <source>
        <dbReference type="SAM" id="MobiDB-lite"/>
    </source>
</evidence>
<organism evidence="2 3">
    <name type="scientific">Taxus chinensis</name>
    <name type="common">Chinese yew</name>
    <name type="synonym">Taxus wallichiana var. chinensis</name>
    <dbReference type="NCBI Taxonomy" id="29808"/>
    <lineage>
        <taxon>Eukaryota</taxon>
        <taxon>Viridiplantae</taxon>
        <taxon>Streptophyta</taxon>
        <taxon>Embryophyta</taxon>
        <taxon>Tracheophyta</taxon>
        <taxon>Spermatophyta</taxon>
        <taxon>Pinopsida</taxon>
        <taxon>Pinidae</taxon>
        <taxon>Conifers II</taxon>
        <taxon>Cupressales</taxon>
        <taxon>Taxaceae</taxon>
        <taxon>Taxus</taxon>
    </lineage>
</organism>
<comment type="caution">
    <text evidence="2">The sequence shown here is derived from an EMBL/GenBank/DDBJ whole genome shotgun (WGS) entry which is preliminary data.</text>
</comment>
<proteinExistence type="predicted"/>